<dbReference type="Proteomes" id="UP000267268">
    <property type="component" value="Chromosome 1"/>
</dbReference>
<evidence type="ECO:0000259" key="1">
    <source>
        <dbReference type="Pfam" id="PF20243"/>
    </source>
</evidence>
<dbReference type="EMBL" id="CP034562">
    <property type="protein sequence ID" value="AZQ61521.1"/>
    <property type="molecule type" value="Genomic_DNA"/>
</dbReference>
<proteinExistence type="predicted"/>
<name>A0A3S9P010_9BACT</name>
<dbReference type="PROSITE" id="PS51257">
    <property type="entry name" value="PROKAR_LIPOPROTEIN"/>
    <property type="match status" value="1"/>
</dbReference>
<organism evidence="2 3">
    <name type="scientific">Flammeovirga pectinis</name>
    <dbReference type="NCBI Taxonomy" id="2494373"/>
    <lineage>
        <taxon>Bacteria</taxon>
        <taxon>Pseudomonadati</taxon>
        <taxon>Bacteroidota</taxon>
        <taxon>Cytophagia</taxon>
        <taxon>Cytophagales</taxon>
        <taxon>Flammeovirgaceae</taxon>
        <taxon>Flammeovirga</taxon>
    </lineage>
</organism>
<reference evidence="2 3" key="1">
    <citation type="submission" date="2018-12" db="EMBL/GenBank/DDBJ databases">
        <title>Flammeovirga pectinis sp. nov., isolated from the gut of the Korean scallop, Patinopecten yessoensis.</title>
        <authorList>
            <person name="Bae J.-W."/>
            <person name="Jeong Y.-S."/>
            <person name="Kang W."/>
        </authorList>
    </citation>
    <scope>NUCLEOTIDE SEQUENCE [LARGE SCALE GENOMIC DNA]</scope>
    <source>
        <strain evidence="2 3">L12M1</strain>
    </source>
</reference>
<dbReference type="AlphaFoldDB" id="A0A3S9P010"/>
<keyword evidence="3" id="KW-1185">Reference proteome</keyword>
<dbReference type="Pfam" id="PF20243">
    <property type="entry name" value="MbnP"/>
    <property type="match status" value="1"/>
</dbReference>
<feature type="domain" description="Copper-binding protein MbnP-like" evidence="1">
    <location>
        <begin position="31"/>
        <end position="209"/>
    </location>
</feature>
<protein>
    <recommendedName>
        <fullName evidence="1">Copper-binding protein MbnP-like domain-containing protein</fullName>
    </recommendedName>
</protein>
<gene>
    <name evidence="2" type="ORF">EI427_04540</name>
</gene>
<dbReference type="OrthoDB" id="1422031at2"/>
<sequence>MKKLLTLLFTISLISLFSCDSYKENFDVDGTGSITIKFNFLHDRAPLEYNRQYINALGQSYTLSDFRMYLSNITLRDTSGTNFYKVEDSYHLLEIINESDTSIVITGLPNKAFSELQFSVGVDNAANYNTDQVGDLDPANGMAWNWDTGYKFMLVEGLQLVDSISTRGLVYHIGGDANYRVVKFSEQEINLVNTPTMYIELDVNVDYIFGDKSEFGLPEEQRKTNFIDLNDNTDQDTMFGPNTQKIADNYAQMFAWKDIIGQ</sequence>
<dbReference type="InterPro" id="IPR046863">
    <property type="entry name" value="MbnP-like_dom"/>
</dbReference>
<accession>A0A3S9P010</accession>
<evidence type="ECO:0000313" key="2">
    <source>
        <dbReference type="EMBL" id="AZQ61521.1"/>
    </source>
</evidence>
<evidence type="ECO:0000313" key="3">
    <source>
        <dbReference type="Proteomes" id="UP000267268"/>
    </source>
</evidence>
<dbReference type="RefSeq" id="WP_126612087.1">
    <property type="nucleotide sequence ID" value="NZ_CP034562.1"/>
</dbReference>
<dbReference type="KEGG" id="fll:EI427_04540"/>